<dbReference type="GO" id="GO:0005085">
    <property type="term" value="F:guanyl-nucleotide exchange factor activity"/>
    <property type="evidence" value="ECO:0007669"/>
    <property type="project" value="TreeGrafter"/>
</dbReference>
<evidence type="ECO:0000313" key="3">
    <source>
        <dbReference type="EMBL" id="RSH91754.1"/>
    </source>
</evidence>
<evidence type="ECO:0000256" key="2">
    <source>
        <dbReference type="SAM" id="MobiDB-lite"/>
    </source>
</evidence>
<dbReference type="PROSITE" id="PS50012">
    <property type="entry name" value="RCC1_3"/>
    <property type="match status" value="1"/>
</dbReference>
<dbReference type="SUPFAM" id="SSF50985">
    <property type="entry name" value="RCC1/BLIP-II"/>
    <property type="match status" value="1"/>
</dbReference>
<name>A0A427YKX8_9TREE</name>
<feature type="repeat" description="RCC1" evidence="1">
    <location>
        <begin position="145"/>
        <end position="207"/>
    </location>
</feature>
<dbReference type="InterPro" id="IPR009091">
    <property type="entry name" value="RCC1/BLIP-II"/>
</dbReference>
<gene>
    <name evidence="3" type="ORF">EHS25_009123</name>
</gene>
<evidence type="ECO:0000313" key="4">
    <source>
        <dbReference type="Proteomes" id="UP000279259"/>
    </source>
</evidence>
<accession>A0A427YKX8</accession>
<organism evidence="3 4">
    <name type="scientific">Saitozyma podzolica</name>
    <dbReference type="NCBI Taxonomy" id="1890683"/>
    <lineage>
        <taxon>Eukaryota</taxon>
        <taxon>Fungi</taxon>
        <taxon>Dikarya</taxon>
        <taxon>Basidiomycota</taxon>
        <taxon>Agaricomycotina</taxon>
        <taxon>Tremellomycetes</taxon>
        <taxon>Tremellales</taxon>
        <taxon>Trimorphomycetaceae</taxon>
        <taxon>Saitozyma</taxon>
    </lineage>
</organism>
<dbReference type="PANTHER" id="PTHR45982">
    <property type="entry name" value="REGULATOR OF CHROMOSOME CONDENSATION"/>
    <property type="match status" value="1"/>
</dbReference>
<keyword evidence="4" id="KW-1185">Reference proteome</keyword>
<dbReference type="EMBL" id="RSCD01000007">
    <property type="protein sequence ID" value="RSH91754.1"/>
    <property type="molecule type" value="Genomic_DNA"/>
</dbReference>
<dbReference type="Pfam" id="PF13540">
    <property type="entry name" value="RCC1_2"/>
    <property type="match status" value="1"/>
</dbReference>
<proteinExistence type="predicted"/>
<dbReference type="STRING" id="1890683.A0A427YKX8"/>
<dbReference type="Gene3D" id="2.130.10.30">
    <property type="entry name" value="Regulator of chromosome condensation 1/beta-lactamase-inhibitor protein II"/>
    <property type="match status" value="2"/>
</dbReference>
<reference evidence="3 4" key="1">
    <citation type="submission" date="2018-11" db="EMBL/GenBank/DDBJ databases">
        <title>Genome sequence of Saitozyma podzolica DSM 27192.</title>
        <authorList>
            <person name="Aliyu H."/>
            <person name="Gorte O."/>
            <person name="Ochsenreither K."/>
        </authorList>
    </citation>
    <scope>NUCLEOTIDE SEQUENCE [LARGE SCALE GENOMIC DNA]</scope>
    <source>
        <strain evidence="3 4">DSM 27192</strain>
    </source>
</reference>
<dbReference type="InterPro" id="IPR000408">
    <property type="entry name" value="Reg_chr_condens"/>
</dbReference>
<dbReference type="Proteomes" id="UP000279259">
    <property type="component" value="Unassembled WGS sequence"/>
</dbReference>
<dbReference type="InterPro" id="IPR051553">
    <property type="entry name" value="Ran_GTPase-activating"/>
</dbReference>
<evidence type="ECO:0000256" key="1">
    <source>
        <dbReference type="PROSITE-ProRule" id="PRU00235"/>
    </source>
</evidence>
<feature type="compositionally biased region" description="Low complexity" evidence="2">
    <location>
        <begin position="228"/>
        <end position="239"/>
    </location>
</feature>
<feature type="region of interest" description="Disordered" evidence="2">
    <location>
        <begin position="223"/>
        <end position="263"/>
    </location>
</feature>
<dbReference type="OrthoDB" id="5370059at2759"/>
<protein>
    <submittedName>
        <fullName evidence="3">Uncharacterized protein</fullName>
    </submittedName>
</protein>
<dbReference type="GO" id="GO:0005737">
    <property type="term" value="C:cytoplasm"/>
    <property type="evidence" value="ECO:0007669"/>
    <property type="project" value="TreeGrafter"/>
</dbReference>
<sequence>MRVQRLVTALHRPLRRCPLLPTLSLPPRGRAPAPDASILDVVSSSTHSLLLLSTATDGTRRNLLLGAGTNTMGQLGPRCALWEETKPEGRWKPADLLGPLGLSHEDWEPVKVAVTWTTSFVVYRKLKDDAVHGASAAAPSEGVREIVVSCGSNDFGELGVDDPRREGHIPTSRASAKPTIIELGLDKGDAVEVIKGGQRHVLAVIADARGKQRLIGWGAARRGELDPSTTADAASSSTSAGGGRASGSMGYKGKGKAVTRPASLPPTTIELPIGEGQRIVGIALGASHSLVHFSDGRVIGWGSNAKGQITDLHSASHVAGVAATWGGTYVLTRSGELWSQGPNTHSQLLRTGENPRRRFELPEGWNADRLVAGSEHILVHATSGGGDAEGLFVGGWNEHGNLGQGDTADRDRLVPVDLQAHGLSAGSGAKISGVWAGCASSWLWVDATT</sequence>
<comment type="caution">
    <text evidence="3">The sequence shown here is derived from an EMBL/GenBank/DDBJ whole genome shotgun (WGS) entry which is preliminary data.</text>
</comment>
<dbReference type="PANTHER" id="PTHR45982:SF1">
    <property type="entry name" value="REGULATOR OF CHROMOSOME CONDENSATION"/>
    <property type="match status" value="1"/>
</dbReference>
<dbReference type="AlphaFoldDB" id="A0A427YKX8"/>